<keyword evidence="3" id="KW-0560">Oxidoreductase</keyword>
<dbReference type="GO" id="GO:0016705">
    <property type="term" value="F:oxidoreductase activity, acting on paired donors, with incorporation or reduction of molecular oxygen"/>
    <property type="evidence" value="ECO:0007669"/>
    <property type="project" value="InterPro"/>
</dbReference>
<evidence type="ECO:0000256" key="5">
    <source>
        <dbReference type="PIRSR" id="PIRSR602401-1"/>
    </source>
</evidence>
<dbReference type="EMBL" id="CYKH01001107">
    <property type="protein sequence ID" value="CUI14436.1"/>
    <property type="molecule type" value="Genomic_DNA"/>
</dbReference>
<dbReference type="OrthoDB" id="247994at2759"/>
<gene>
    <name evidence="6" type="ORF">BSAL_88205</name>
</gene>
<accession>A0A0S4KIN8</accession>
<dbReference type="GO" id="GO:0004497">
    <property type="term" value="F:monooxygenase activity"/>
    <property type="evidence" value="ECO:0007669"/>
    <property type="project" value="InterPro"/>
</dbReference>
<dbReference type="CDD" id="cd11064">
    <property type="entry name" value="CYP86A"/>
    <property type="match status" value="1"/>
</dbReference>
<protein>
    <submittedName>
        <fullName evidence="6">Medium chain fatty acid hydroxylase, putative</fullName>
    </submittedName>
</protein>
<dbReference type="PRINTS" id="PR00463">
    <property type="entry name" value="EP450I"/>
</dbReference>
<evidence type="ECO:0000313" key="6">
    <source>
        <dbReference type="EMBL" id="CUI14436.1"/>
    </source>
</evidence>
<dbReference type="InterPro" id="IPR001128">
    <property type="entry name" value="Cyt_P450"/>
</dbReference>
<proteinExistence type="inferred from homology"/>
<evidence type="ECO:0000256" key="3">
    <source>
        <dbReference type="ARBA" id="ARBA00023002"/>
    </source>
</evidence>
<comment type="cofactor">
    <cofactor evidence="5">
        <name>heme</name>
        <dbReference type="ChEBI" id="CHEBI:30413"/>
    </cofactor>
</comment>
<keyword evidence="2 5" id="KW-0479">Metal-binding</keyword>
<keyword evidence="7" id="KW-1185">Reference proteome</keyword>
<dbReference type="SUPFAM" id="SSF48264">
    <property type="entry name" value="Cytochrome P450"/>
    <property type="match status" value="1"/>
</dbReference>
<dbReference type="OMA" id="EMIPGPT"/>
<evidence type="ECO:0000256" key="4">
    <source>
        <dbReference type="ARBA" id="ARBA00023004"/>
    </source>
</evidence>
<evidence type="ECO:0000256" key="1">
    <source>
        <dbReference type="ARBA" id="ARBA00010617"/>
    </source>
</evidence>
<dbReference type="Gene3D" id="1.10.630.10">
    <property type="entry name" value="Cytochrome P450"/>
    <property type="match status" value="1"/>
</dbReference>
<dbReference type="InterPro" id="IPR036396">
    <property type="entry name" value="Cyt_P450_sf"/>
</dbReference>
<dbReference type="Pfam" id="PF00067">
    <property type="entry name" value="p450"/>
    <property type="match status" value="1"/>
</dbReference>
<evidence type="ECO:0000313" key="7">
    <source>
        <dbReference type="Proteomes" id="UP000051952"/>
    </source>
</evidence>
<dbReference type="InterPro" id="IPR002401">
    <property type="entry name" value="Cyt_P450_E_grp-I"/>
</dbReference>
<keyword evidence="4 5" id="KW-0408">Iron</keyword>
<reference evidence="7" key="1">
    <citation type="submission" date="2015-09" db="EMBL/GenBank/DDBJ databases">
        <authorList>
            <consortium name="Pathogen Informatics"/>
        </authorList>
    </citation>
    <scope>NUCLEOTIDE SEQUENCE [LARGE SCALE GENOMIC DNA]</scope>
    <source>
        <strain evidence="7">Lake Konstanz</strain>
    </source>
</reference>
<dbReference type="PRINTS" id="PR00385">
    <property type="entry name" value="P450"/>
</dbReference>
<organism evidence="6 7">
    <name type="scientific">Bodo saltans</name>
    <name type="common">Flagellated protozoan</name>
    <dbReference type="NCBI Taxonomy" id="75058"/>
    <lineage>
        <taxon>Eukaryota</taxon>
        <taxon>Discoba</taxon>
        <taxon>Euglenozoa</taxon>
        <taxon>Kinetoplastea</taxon>
        <taxon>Metakinetoplastina</taxon>
        <taxon>Eubodonida</taxon>
        <taxon>Bodonidae</taxon>
        <taxon>Bodo</taxon>
    </lineage>
</organism>
<dbReference type="Proteomes" id="UP000051952">
    <property type="component" value="Unassembled WGS sequence"/>
</dbReference>
<comment type="similarity">
    <text evidence="1">Belongs to the cytochrome P450 family.</text>
</comment>
<dbReference type="GO" id="GO:0005506">
    <property type="term" value="F:iron ion binding"/>
    <property type="evidence" value="ECO:0007669"/>
    <property type="project" value="InterPro"/>
</dbReference>
<feature type="binding site" description="axial binding residue" evidence="5">
    <location>
        <position position="437"/>
    </location>
    <ligand>
        <name>heme</name>
        <dbReference type="ChEBI" id="CHEBI:30413"/>
    </ligand>
    <ligandPart>
        <name>Fe</name>
        <dbReference type="ChEBI" id="CHEBI:18248"/>
    </ligandPart>
</feature>
<dbReference type="PANTHER" id="PTHR24296">
    <property type="entry name" value="CYTOCHROME P450"/>
    <property type="match status" value="1"/>
</dbReference>
<sequence>MIVLAFVALIAVLALLDFINVNWGWKGDWRWPFLRDLVTTLREFDRFHDYAYETLDKFKMDHVTWKLGFYDVLVVTNPEDVKHLLKDNWKNYVVAQGLRGDALEDLLGNGIFHADGHHWFVQRKHASREFSANIFRTFMTLEFVEQTNKLASLIRRQEGNVIDLHGLFFRLTLDAFGKIAFGLEFGGLDGNPIPFAAAFDRAQELSAQRIAQKPPFWWKMQRLLRVPGGEGEMRQCLTVINQFVTKLVADRRKAPELASKEDLLSKLMMASEADKEIDPNERDRYLRDMTINFIIAGRDTTACALSWFFYEMTKNPQVEKKLVEELDLVLEGKPISFDTLAECQYLTACLSETLRLHPSVPFNPKTAVEADVFPCGARIAKGSSVAYLPYCMGRMKSIWGEDAQEFRPERWLSGENGSFVREDQCKFTAFQAGPRVCLGLDMAMLEMKVVVGTILPQFTFELLEEPHYRVGLVLQMRDGLKLRVRNRKKQS</sequence>
<name>A0A0S4KIN8_BODSA</name>
<dbReference type="GO" id="GO:0020037">
    <property type="term" value="F:heme binding"/>
    <property type="evidence" value="ECO:0007669"/>
    <property type="project" value="InterPro"/>
</dbReference>
<dbReference type="AlphaFoldDB" id="A0A0S4KIN8"/>
<dbReference type="VEuPathDB" id="TriTrypDB:BSAL_88205"/>
<evidence type="ECO:0000256" key="2">
    <source>
        <dbReference type="ARBA" id="ARBA00022723"/>
    </source>
</evidence>
<keyword evidence="5" id="KW-0349">Heme</keyword>